<name>A0A176W6I8_MARPO</name>
<protein>
    <submittedName>
        <fullName evidence="3">Uncharacterized protein</fullName>
    </submittedName>
</protein>
<reference evidence="5" key="3">
    <citation type="journal article" date="2020" name="Curr. Biol.">
        <title>Chromatin organization in early land plants reveals an ancestral association between H3K27me3, transposons, and constitutive heterochromatin.</title>
        <authorList>
            <person name="Montgomery S.A."/>
            <person name="Tanizawa Y."/>
            <person name="Galik B."/>
            <person name="Wang N."/>
            <person name="Ito T."/>
            <person name="Mochizuki T."/>
            <person name="Akimcheva S."/>
            <person name="Bowman J.L."/>
            <person name="Cognat V."/>
            <person name="Marechal-Drouard L."/>
            <person name="Ekker H."/>
            <person name="Hong S.F."/>
            <person name="Kohchi T."/>
            <person name="Lin S.S."/>
            <person name="Liu L.D."/>
            <person name="Nakamura Y."/>
            <person name="Valeeva L.R."/>
            <person name="Shakirov E.V."/>
            <person name="Shippen D.E."/>
            <person name="Wei W.L."/>
            <person name="Yagura M."/>
            <person name="Yamaoka S."/>
            <person name="Yamato K.T."/>
            <person name="Liu C."/>
            <person name="Berger F."/>
        </authorList>
    </citation>
    <scope>NUCLEOTIDE SEQUENCE [LARGE SCALE GENOMIC DNA]</scope>
    <source>
        <strain evidence="5">Tak-1</strain>
    </source>
</reference>
<dbReference type="Proteomes" id="UP001162541">
    <property type="component" value="Chromosome 1"/>
</dbReference>
<feature type="region of interest" description="Disordered" evidence="1">
    <location>
        <begin position="1"/>
        <end position="32"/>
    </location>
</feature>
<evidence type="ECO:0000256" key="1">
    <source>
        <dbReference type="SAM" id="MobiDB-lite"/>
    </source>
</evidence>
<organism evidence="3 4">
    <name type="scientific">Marchantia polymorpha subsp. ruderalis</name>
    <dbReference type="NCBI Taxonomy" id="1480154"/>
    <lineage>
        <taxon>Eukaryota</taxon>
        <taxon>Viridiplantae</taxon>
        <taxon>Streptophyta</taxon>
        <taxon>Embryophyta</taxon>
        <taxon>Marchantiophyta</taxon>
        <taxon>Marchantiopsida</taxon>
        <taxon>Marchantiidae</taxon>
        <taxon>Marchantiales</taxon>
        <taxon>Marchantiaceae</taxon>
        <taxon>Marchantia</taxon>
    </lineage>
</organism>
<evidence type="ECO:0000313" key="5">
    <source>
        <dbReference type="Proteomes" id="UP001162541"/>
    </source>
</evidence>
<gene>
    <name evidence="3" type="ORF">AXG93_2175s1880</name>
    <name evidence="2" type="ORF">Mp_1g07670</name>
</gene>
<keyword evidence="4" id="KW-1185">Reference proteome</keyword>
<dbReference type="Proteomes" id="UP000077202">
    <property type="component" value="Unassembled WGS sequence"/>
</dbReference>
<proteinExistence type="predicted"/>
<accession>A0A176W6I8</accession>
<reference evidence="3 4" key="1">
    <citation type="submission" date="2016-03" db="EMBL/GenBank/DDBJ databases">
        <title>Mechanisms controlling the formation of the plant cell surface in tip-growing cells are functionally conserved among land plants.</title>
        <authorList>
            <person name="Honkanen S."/>
            <person name="Jones V.A."/>
            <person name="Morieri G."/>
            <person name="Champion C."/>
            <person name="Hetherington A.J."/>
            <person name="Kelly S."/>
            <person name="Saint-Marcoux D."/>
            <person name="Proust H."/>
            <person name="Prescott H."/>
            <person name="Dolan L."/>
        </authorList>
    </citation>
    <scope>NUCLEOTIDE SEQUENCE [LARGE SCALE GENOMIC DNA]</scope>
    <source>
        <strain evidence="4">cv. Tak-1 and cv. Tak-2</strain>
        <tissue evidence="3">Whole gametophyte</tissue>
    </source>
</reference>
<sequence length="75" mass="8159">MDADAARSAVATGSAHATESTPRSLDPLRPPSTARNAAFWFGSSSSWTVSSRENFMDPVDLNEQPACYLQQKRDV</sequence>
<evidence type="ECO:0000313" key="3">
    <source>
        <dbReference type="EMBL" id="OAE28604.1"/>
    </source>
</evidence>
<dbReference type="AlphaFoldDB" id="A0A176W6I8"/>
<evidence type="ECO:0000313" key="4">
    <source>
        <dbReference type="Proteomes" id="UP000077202"/>
    </source>
</evidence>
<reference evidence="2" key="2">
    <citation type="journal article" date="2019" name="Curr. Biol.">
        <title>Chromatin organization in early land plants reveals an ancestral association between H3K27me3, transposons, and constitutive heterochromatin.</title>
        <authorList>
            <person name="Montgomery S.A."/>
            <person name="Tanizawa Y."/>
            <person name="Galik B."/>
            <person name="Wang N."/>
            <person name="Ito T."/>
            <person name="Mochizuki T."/>
            <person name="Akimcheva S."/>
            <person name="Bowman J."/>
            <person name="Cognat V."/>
            <person name="Drouard L."/>
            <person name="Ekker H."/>
            <person name="Houng S."/>
            <person name="Kohchi T."/>
            <person name="Lin S."/>
            <person name="Liu L.D."/>
            <person name="Nakamura Y."/>
            <person name="Valeeva L.R."/>
            <person name="Shakirov E.V."/>
            <person name="Shippen D.E."/>
            <person name="Wei W."/>
            <person name="Yagura M."/>
            <person name="Yamaoka S."/>
            <person name="Yamato K.T."/>
            <person name="Liu C."/>
            <person name="Berger F."/>
        </authorList>
    </citation>
    <scope>NUCLEOTIDE SEQUENCE [LARGE SCALE GENOMIC DNA]</scope>
    <source>
        <strain evidence="2">Tak-1</strain>
    </source>
</reference>
<dbReference type="EMBL" id="LVLJ01001709">
    <property type="protein sequence ID" value="OAE28604.1"/>
    <property type="molecule type" value="Genomic_DNA"/>
</dbReference>
<evidence type="ECO:0000313" key="2">
    <source>
        <dbReference type="EMBL" id="BBM97699.1"/>
    </source>
</evidence>
<dbReference type="EMBL" id="AP019866">
    <property type="protein sequence ID" value="BBM97699.1"/>
    <property type="molecule type" value="Genomic_DNA"/>
</dbReference>